<name>A0ABW6G129_9PSEU</name>
<dbReference type="Gene3D" id="3.40.605.10">
    <property type="entry name" value="Aldehyde Dehydrogenase, Chain A, domain 1"/>
    <property type="match status" value="1"/>
</dbReference>
<evidence type="ECO:0000313" key="2">
    <source>
        <dbReference type="Proteomes" id="UP001598673"/>
    </source>
</evidence>
<sequence>MIDVIPGEIAPALSAGCTTVLKPTAENTLTAHGLGPAENRHQVREMMTEWKTFRSAPTPSDSASS</sequence>
<accession>A0ABW6G129</accession>
<reference evidence="1 2" key="1">
    <citation type="submission" date="2024-09" db="EMBL/GenBank/DDBJ databases">
        <title>The Natural Products Discovery Center: Release of the First 8490 Sequenced Strains for Exploring Actinobacteria Biosynthetic Diversity.</title>
        <authorList>
            <person name="Kalkreuter E."/>
            <person name="Kautsar S.A."/>
            <person name="Yang D."/>
            <person name="Bader C.D."/>
            <person name="Teijaro C.N."/>
            <person name="Fluegel L."/>
            <person name="Davis C.M."/>
            <person name="Simpson J.R."/>
            <person name="Lauterbach L."/>
            <person name="Steele A.D."/>
            <person name="Gui C."/>
            <person name="Meng S."/>
            <person name="Li G."/>
            <person name="Viehrig K."/>
            <person name="Ye F."/>
            <person name="Su P."/>
            <person name="Kiefer A.F."/>
            <person name="Nichols A."/>
            <person name="Cepeda A.J."/>
            <person name="Yan W."/>
            <person name="Fan B."/>
            <person name="Jiang Y."/>
            <person name="Adhikari A."/>
            <person name="Zheng C.-J."/>
            <person name="Schuster L."/>
            <person name="Cowan T.M."/>
            <person name="Smanski M.J."/>
            <person name="Chevrette M.G."/>
            <person name="De Carvalho L.P.S."/>
            <person name="Shen B."/>
        </authorList>
    </citation>
    <scope>NUCLEOTIDE SEQUENCE [LARGE SCALE GENOMIC DNA]</scope>
    <source>
        <strain evidence="1 2">NPDC060353</strain>
    </source>
</reference>
<proteinExistence type="predicted"/>
<evidence type="ECO:0000313" key="1">
    <source>
        <dbReference type="EMBL" id="MFD6792900.1"/>
    </source>
</evidence>
<keyword evidence="2" id="KW-1185">Reference proteome</keyword>
<dbReference type="EMBL" id="JBHXCV010000003">
    <property type="protein sequence ID" value="MFD6792900.1"/>
    <property type="molecule type" value="Genomic_DNA"/>
</dbReference>
<dbReference type="InterPro" id="IPR016162">
    <property type="entry name" value="Ald_DH_N"/>
</dbReference>
<comment type="caution">
    <text evidence="1">The sequence shown here is derived from an EMBL/GenBank/DDBJ whole genome shotgun (WGS) entry which is preliminary data.</text>
</comment>
<organism evidence="1 2">
    <name type="scientific">Prauserella salsuginis</name>
    <dbReference type="NCBI Taxonomy" id="387889"/>
    <lineage>
        <taxon>Bacteria</taxon>
        <taxon>Bacillati</taxon>
        <taxon>Actinomycetota</taxon>
        <taxon>Actinomycetes</taxon>
        <taxon>Pseudonocardiales</taxon>
        <taxon>Pseudonocardiaceae</taxon>
        <taxon>Prauserella</taxon>
        <taxon>Prauserella salsuginis group</taxon>
    </lineage>
</organism>
<dbReference type="Proteomes" id="UP001598673">
    <property type="component" value="Unassembled WGS sequence"/>
</dbReference>
<dbReference type="RefSeq" id="WP_258937660.1">
    <property type="nucleotide sequence ID" value="NZ_JANBBF010000012.1"/>
</dbReference>
<protein>
    <submittedName>
        <fullName evidence="1">Uncharacterized protein</fullName>
    </submittedName>
</protein>
<gene>
    <name evidence="1" type="ORF">ACFWGY_06150</name>
</gene>